<feature type="non-terminal residue" evidence="3">
    <location>
        <position position="138"/>
    </location>
</feature>
<dbReference type="GO" id="GO:0003677">
    <property type="term" value="F:DNA binding"/>
    <property type="evidence" value="ECO:0007669"/>
    <property type="project" value="InterPro"/>
</dbReference>
<feature type="region of interest" description="Disordered" evidence="1">
    <location>
        <begin position="63"/>
        <end position="93"/>
    </location>
</feature>
<feature type="compositionally biased region" description="Basic and acidic residues" evidence="1">
    <location>
        <begin position="76"/>
        <end position="85"/>
    </location>
</feature>
<accession>X1JSZ1</accession>
<dbReference type="Pfam" id="PF07460">
    <property type="entry name" value="NUMOD3"/>
    <property type="match status" value="1"/>
</dbReference>
<reference evidence="3" key="1">
    <citation type="journal article" date="2014" name="Front. Microbiol.">
        <title>High frequency of phylogenetically diverse reductive dehalogenase-homologous genes in deep subseafloor sedimentary metagenomes.</title>
        <authorList>
            <person name="Kawai M."/>
            <person name="Futagami T."/>
            <person name="Toyoda A."/>
            <person name="Takaki Y."/>
            <person name="Nishi S."/>
            <person name="Hori S."/>
            <person name="Arai W."/>
            <person name="Tsubouchi T."/>
            <person name="Morono Y."/>
            <person name="Uchiyama I."/>
            <person name="Ito T."/>
            <person name="Fujiyama A."/>
            <person name="Inagaki F."/>
            <person name="Takami H."/>
        </authorList>
    </citation>
    <scope>NUCLEOTIDE SEQUENCE</scope>
    <source>
        <strain evidence="3">Expedition CK06-06</strain>
    </source>
</reference>
<name>X1JSZ1_9ZZZZ</name>
<evidence type="ECO:0000313" key="3">
    <source>
        <dbReference type="EMBL" id="GAH84510.1"/>
    </source>
</evidence>
<sequence length="138" mass="16044">MIKVKGRWKCTPGELEKRKGRLAWNKGLTKETDERMRKNAEAKIGNMVSEATKEKISKTLKGHLAGSKHPNWGRHWSKETREKMGPKKGVVPWNKGKFGALSANWIDGRSYLPYPAEFNRQFKELIRQRDNYRCQRCG</sequence>
<proteinExistence type="predicted"/>
<evidence type="ECO:0000256" key="1">
    <source>
        <dbReference type="SAM" id="MobiDB-lite"/>
    </source>
</evidence>
<dbReference type="EMBL" id="BARU01035793">
    <property type="protein sequence ID" value="GAH84510.1"/>
    <property type="molecule type" value="Genomic_DNA"/>
</dbReference>
<dbReference type="SUPFAM" id="SSF64496">
    <property type="entry name" value="DNA-binding domain of intron-encoded endonucleases"/>
    <property type="match status" value="1"/>
</dbReference>
<evidence type="ECO:0000259" key="2">
    <source>
        <dbReference type="Pfam" id="PF07460"/>
    </source>
</evidence>
<dbReference type="InterPro" id="IPR003611">
    <property type="entry name" value="NUMOD3"/>
</dbReference>
<gene>
    <name evidence="3" type="ORF">S03H2_55973</name>
</gene>
<comment type="caution">
    <text evidence="3">The sequence shown here is derived from an EMBL/GenBank/DDBJ whole genome shotgun (WGS) entry which is preliminary data.</text>
</comment>
<dbReference type="AlphaFoldDB" id="X1JSZ1"/>
<protein>
    <recommendedName>
        <fullName evidence="2">Nuclease associated modular domain-containing protein</fullName>
    </recommendedName>
</protein>
<organism evidence="3">
    <name type="scientific">marine sediment metagenome</name>
    <dbReference type="NCBI Taxonomy" id="412755"/>
    <lineage>
        <taxon>unclassified sequences</taxon>
        <taxon>metagenomes</taxon>
        <taxon>ecological metagenomes</taxon>
    </lineage>
</organism>
<feature type="domain" description="Nuclease associated modular" evidence="2">
    <location>
        <begin position="45"/>
        <end position="84"/>
    </location>
</feature>